<comment type="caution">
    <text evidence="5">The sequence shown here is derived from an EMBL/GenBank/DDBJ whole genome shotgun (WGS) entry which is preliminary data.</text>
</comment>
<dbReference type="InterPro" id="IPR001288">
    <property type="entry name" value="Translation_initiation_fac_3"/>
</dbReference>
<reference evidence="5" key="1">
    <citation type="journal article" date="2023" name="Mol. Phylogenet. Evol.">
        <title>Genome-scale phylogeny and comparative genomics of the fungal order Sordariales.</title>
        <authorList>
            <person name="Hensen N."/>
            <person name="Bonometti L."/>
            <person name="Westerberg I."/>
            <person name="Brannstrom I.O."/>
            <person name="Guillou S."/>
            <person name="Cros-Aarteil S."/>
            <person name="Calhoun S."/>
            <person name="Haridas S."/>
            <person name="Kuo A."/>
            <person name="Mondo S."/>
            <person name="Pangilinan J."/>
            <person name="Riley R."/>
            <person name="LaButti K."/>
            <person name="Andreopoulos B."/>
            <person name="Lipzen A."/>
            <person name="Chen C."/>
            <person name="Yan M."/>
            <person name="Daum C."/>
            <person name="Ng V."/>
            <person name="Clum A."/>
            <person name="Steindorff A."/>
            <person name="Ohm R.A."/>
            <person name="Martin F."/>
            <person name="Silar P."/>
            <person name="Natvig D.O."/>
            <person name="Lalanne C."/>
            <person name="Gautier V."/>
            <person name="Ament-Velasquez S.L."/>
            <person name="Kruys A."/>
            <person name="Hutchinson M.I."/>
            <person name="Powell A.J."/>
            <person name="Barry K."/>
            <person name="Miller A.N."/>
            <person name="Grigoriev I.V."/>
            <person name="Debuchy R."/>
            <person name="Gladieux P."/>
            <person name="Hiltunen Thoren M."/>
            <person name="Johannesson H."/>
        </authorList>
    </citation>
    <scope>NUCLEOTIDE SEQUENCE</scope>
    <source>
        <strain evidence="5">CBS 955.72</strain>
    </source>
</reference>
<accession>A0AAJ0HPX6</accession>
<keyword evidence="2" id="KW-0396">Initiation factor</keyword>
<dbReference type="PANTHER" id="PTHR10938">
    <property type="entry name" value="TRANSLATION INITIATION FACTOR IF-3"/>
    <property type="match status" value="1"/>
</dbReference>
<evidence type="ECO:0000256" key="3">
    <source>
        <dbReference type="ARBA" id="ARBA00022917"/>
    </source>
</evidence>
<reference evidence="5" key="2">
    <citation type="submission" date="2023-06" db="EMBL/GenBank/DDBJ databases">
        <authorList>
            <consortium name="Lawrence Berkeley National Laboratory"/>
            <person name="Haridas S."/>
            <person name="Hensen N."/>
            <person name="Bonometti L."/>
            <person name="Westerberg I."/>
            <person name="Brannstrom I.O."/>
            <person name="Guillou S."/>
            <person name="Cros-Aarteil S."/>
            <person name="Calhoun S."/>
            <person name="Kuo A."/>
            <person name="Mondo S."/>
            <person name="Pangilinan J."/>
            <person name="Riley R."/>
            <person name="Labutti K."/>
            <person name="Andreopoulos B."/>
            <person name="Lipzen A."/>
            <person name="Chen C."/>
            <person name="Yanf M."/>
            <person name="Daum C."/>
            <person name="Ng V."/>
            <person name="Clum A."/>
            <person name="Steindorff A."/>
            <person name="Ohm R."/>
            <person name="Martin F."/>
            <person name="Silar P."/>
            <person name="Natvig D."/>
            <person name="Lalanne C."/>
            <person name="Gautier V."/>
            <person name="Ament-Velasquez S.L."/>
            <person name="Kruys A."/>
            <person name="Hutchinson M.I."/>
            <person name="Powell A.J."/>
            <person name="Barry K."/>
            <person name="Miller A.N."/>
            <person name="Grigoriev I.V."/>
            <person name="Debuchy R."/>
            <person name="Gladieux P."/>
            <person name="Thoren M.H."/>
            <person name="Johannesson H."/>
        </authorList>
    </citation>
    <scope>NUCLEOTIDE SEQUENCE</scope>
    <source>
        <strain evidence="5">CBS 955.72</strain>
    </source>
</reference>
<dbReference type="PANTHER" id="PTHR10938:SF0">
    <property type="entry name" value="TRANSLATION INITIATION FACTOR IF-3, MITOCHONDRIAL"/>
    <property type="match status" value="1"/>
</dbReference>
<dbReference type="GO" id="GO:0003743">
    <property type="term" value="F:translation initiation factor activity"/>
    <property type="evidence" value="ECO:0007669"/>
    <property type="project" value="UniProtKB-KW"/>
</dbReference>
<evidence type="ECO:0000256" key="2">
    <source>
        <dbReference type="ARBA" id="ARBA00022540"/>
    </source>
</evidence>
<feature type="region of interest" description="Disordered" evidence="4">
    <location>
        <begin position="118"/>
        <end position="139"/>
    </location>
</feature>
<organism evidence="5 6">
    <name type="scientific">Lasiosphaeria hispida</name>
    <dbReference type="NCBI Taxonomy" id="260671"/>
    <lineage>
        <taxon>Eukaryota</taxon>
        <taxon>Fungi</taxon>
        <taxon>Dikarya</taxon>
        <taxon>Ascomycota</taxon>
        <taxon>Pezizomycotina</taxon>
        <taxon>Sordariomycetes</taxon>
        <taxon>Sordariomycetidae</taxon>
        <taxon>Sordariales</taxon>
        <taxon>Lasiosphaeriaceae</taxon>
        <taxon>Lasiosphaeria</taxon>
    </lineage>
</organism>
<sequence>MRGSQCLFSPAAALRRVFINNALAPGCPSQLVLPRLLVPFSISPQPRSSFSAQRALLIRYNKQSERPGTGNTPRDFSIRSPFVHVRNDDTGRLSEPQRTKDLLRSLDLDRESLVVIADPGKKKGKGDEEAEENLDPDTPRYPICRIIDKKAEMATQLAKNKELRKIRVMEKEIELNWAIAPNDLNTRLKQLKSFLNKGFRVQLLLLKKAKRGKRTASDEEAKALLATVKDFIKQVPETREVKPMEGAVGKQIKFTLQGAKVAATPADE</sequence>
<evidence type="ECO:0000313" key="6">
    <source>
        <dbReference type="Proteomes" id="UP001275084"/>
    </source>
</evidence>
<evidence type="ECO:0000313" key="5">
    <source>
        <dbReference type="EMBL" id="KAK3359291.1"/>
    </source>
</evidence>
<keyword evidence="6" id="KW-1185">Reference proteome</keyword>
<evidence type="ECO:0000256" key="4">
    <source>
        <dbReference type="SAM" id="MobiDB-lite"/>
    </source>
</evidence>
<dbReference type="Proteomes" id="UP001275084">
    <property type="component" value="Unassembled WGS sequence"/>
</dbReference>
<evidence type="ECO:0000256" key="1">
    <source>
        <dbReference type="ARBA" id="ARBA00005439"/>
    </source>
</evidence>
<comment type="similarity">
    <text evidence="1">Belongs to the IF-3 family.</text>
</comment>
<dbReference type="InterPro" id="IPR036788">
    <property type="entry name" value="T_IF-3_C_sf"/>
</dbReference>
<evidence type="ECO:0008006" key="7">
    <source>
        <dbReference type="Google" id="ProtNLM"/>
    </source>
</evidence>
<dbReference type="Gene3D" id="3.30.110.10">
    <property type="entry name" value="Translation initiation factor 3 (IF-3), C-terminal domain"/>
    <property type="match status" value="1"/>
</dbReference>
<keyword evidence="3" id="KW-0648">Protein biosynthesis</keyword>
<gene>
    <name evidence="5" type="ORF">B0T25DRAFT_93497</name>
</gene>
<name>A0AAJ0HPX6_9PEZI</name>
<dbReference type="AlphaFoldDB" id="A0AAJ0HPX6"/>
<dbReference type="EMBL" id="JAUIQD010000002">
    <property type="protein sequence ID" value="KAK3359291.1"/>
    <property type="molecule type" value="Genomic_DNA"/>
</dbReference>
<dbReference type="GO" id="GO:0043022">
    <property type="term" value="F:ribosome binding"/>
    <property type="evidence" value="ECO:0007669"/>
    <property type="project" value="TreeGrafter"/>
</dbReference>
<dbReference type="GO" id="GO:0070124">
    <property type="term" value="P:mitochondrial translational initiation"/>
    <property type="evidence" value="ECO:0007669"/>
    <property type="project" value="TreeGrafter"/>
</dbReference>
<dbReference type="GO" id="GO:0032790">
    <property type="term" value="P:ribosome disassembly"/>
    <property type="evidence" value="ECO:0007669"/>
    <property type="project" value="TreeGrafter"/>
</dbReference>
<proteinExistence type="inferred from homology"/>
<dbReference type="GO" id="GO:0005739">
    <property type="term" value="C:mitochondrion"/>
    <property type="evidence" value="ECO:0007669"/>
    <property type="project" value="TreeGrafter"/>
</dbReference>
<dbReference type="SUPFAM" id="SSF55200">
    <property type="entry name" value="Translation initiation factor IF3, C-terminal domain"/>
    <property type="match status" value="1"/>
</dbReference>
<protein>
    <recommendedName>
        <fullName evidence="7">Translation initiation factor IF-3</fullName>
    </recommendedName>
</protein>